<feature type="transmembrane region" description="Helical" evidence="7">
    <location>
        <begin position="108"/>
        <end position="138"/>
    </location>
</feature>
<keyword evidence="5 7" id="KW-1133">Transmembrane helix</keyword>
<keyword evidence="6 7" id="KW-0472">Membrane</keyword>
<dbReference type="GO" id="GO:0016020">
    <property type="term" value="C:membrane"/>
    <property type="evidence" value="ECO:0007669"/>
    <property type="project" value="UniProtKB-SubCell"/>
</dbReference>
<dbReference type="Pfam" id="PF14995">
    <property type="entry name" value="TMEM107"/>
    <property type="match status" value="1"/>
</dbReference>
<dbReference type="InterPro" id="IPR029248">
    <property type="entry name" value="TMEM107"/>
</dbReference>
<evidence type="ECO:0000256" key="2">
    <source>
        <dbReference type="ARBA" id="ARBA00015652"/>
    </source>
</evidence>
<proteinExistence type="predicted"/>
<evidence type="ECO:0000256" key="1">
    <source>
        <dbReference type="ARBA" id="ARBA00004141"/>
    </source>
</evidence>
<evidence type="ECO:0000256" key="7">
    <source>
        <dbReference type="SAM" id="Phobius"/>
    </source>
</evidence>
<evidence type="ECO:0000313" key="8">
    <source>
        <dbReference type="EMBL" id="CAD8624581.1"/>
    </source>
</evidence>
<keyword evidence="4" id="KW-0970">Cilium biogenesis/degradation</keyword>
<reference evidence="8" key="1">
    <citation type="submission" date="2021-01" db="EMBL/GenBank/DDBJ databases">
        <authorList>
            <person name="Corre E."/>
            <person name="Pelletier E."/>
            <person name="Niang G."/>
            <person name="Scheremetjew M."/>
            <person name="Finn R."/>
            <person name="Kale V."/>
            <person name="Holt S."/>
            <person name="Cochrane G."/>
            <person name="Meng A."/>
            <person name="Brown T."/>
            <person name="Cohen L."/>
        </authorList>
    </citation>
    <scope>NUCLEOTIDE SEQUENCE</scope>
    <source>
        <strain evidence="8">CCAP979/52</strain>
    </source>
</reference>
<dbReference type="EMBL" id="HBEZ01004075">
    <property type="protein sequence ID" value="CAD8624581.1"/>
    <property type="molecule type" value="Transcribed_RNA"/>
</dbReference>
<evidence type="ECO:0000256" key="5">
    <source>
        <dbReference type="ARBA" id="ARBA00022989"/>
    </source>
</evidence>
<dbReference type="PANTHER" id="PTHR34341:SF1">
    <property type="entry name" value="TRANSMEMBRANE PROTEIN 107"/>
    <property type="match status" value="1"/>
</dbReference>
<evidence type="ECO:0000256" key="6">
    <source>
        <dbReference type="ARBA" id="ARBA00023136"/>
    </source>
</evidence>
<sequence length="141" mass="15805">MKTHDTLIPCRFMCTVCFLIATIMVFSTMPENIVASLPSKYTESAYNTNSLSLNFALALNLICLGVSYIGFLGGFSMFLPFVNVVVIISHTIGCIFTCVFIMEAWHYLTFWYIFLFFSMPVAFLDASIIIATFCLGGLNRL</sequence>
<gene>
    <name evidence="8" type="ORF">CCUR1050_LOCUS2257</name>
</gene>
<organism evidence="8">
    <name type="scientific">Cryptomonas curvata</name>
    <dbReference type="NCBI Taxonomy" id="233186"/>
    <lineage>
        <taxon>Eukaryota</taxon>
        <taxon>Cryptophyceae</taxon>
        <taxon>Cryptomonadales</taxon>
        <taxon>Cryptomonadaceae</taxon>
        <taxon>Cryptomonas</taxon>
    </lineage>
</organism>
<name>A0A7S0QDJ6_9CRYP</name>
<dbReference type="PANTHER" id="PTHR34341">
    <property type="entry name" value="TRANSMEMBRANE PROTEIN 107"/>
    <property type="match status" value="1"/>
</dbReference>
<protein>
    <recommendedName>
        <fullName evidence="2">Transmembrane protein 107</fullName>
    </recommendedName>
</protein>
<feature type="transmembrane region" description="Helical" evidence="7">
    <location>
        <begin position="12"/>
        <end position="30"/>
    </location>
</feature>
<feature type="transmembrane region" description="Helical" evidence="7">
    <location>
        <begin position="78"/>
        <end position="102"/>
    </location>
</feature>
<feature type="transmembrane region" description="Helical" evidence="7">
    <location>
        <begin position="50"/>
        <end position="71"/>
    </location>
</feature>
<dbReference type="GO" id="GO:0036038">
    <property type="term" value="C:MKS complex"/>
    <property type="evidence" value="ECO:0007669"/>
    <property type="project" value="TreeGrafter"/>
</dbReference>
<comment type="subcellular location">
    <subcellularLocation>
        <location evidence="1">Membrane</location>
        <topology evidence="1">Multi-pass membrane protein</topology>
    </subcellularLocation>
</comment>
<dbReference type="GO" id="GO:1904491">
    <property type="term" value="P:protein localization to ciliary transition zone"/>
    <property type="evidence" value="ECO:0007669"/>
    <property type="project" value="TreeGrafter"/>
</dbReference>
<evidence type="ECO:0000256" key="3">
    <source>
        <dbReference type="ARBA" id="ARBA00022692"/>
    </source>
</evidence>
<dbReference type="AlphaFoldDB" id="A0A7S0QDJ6"/>
<keyword evidence="3 7" id="KW-0812">Transmembrane</keyword>
<evidence type="ECO:0000256" key="4">
    <source>
        <dbReference type="ARBA" id="ARBA00022794"/>
    </source>
</evidence>
<accession>A0A7S0QDJ6</accession>
<dbReference type="GO" id="GO:1905515">
    <property type="term" value="P:non-motile cilium assembly"/>
    <property type="evidence" value="ECO:0007669"/>
    <property type="project" value="TreeGrafter"/>
</dbReference>